<dbReference type="PANTHER" id="PTHR36934">
    <property type="entry name" value="BLR0278 PROTEIN"/>
    <property type="match status" value="1"/>
</dbReference>
<accession>A0ABU3PWT6</accession>
<dbReference type="SUPFAM" id="SSF54637">
    <property type="entry name" value="Thioesterase/thiol ester dehydrase-isomerase"/>
    <property type="match status" value="1"/>
</dbReference>
<evidence type="ECO:0000313" key="2">
    <source>
        <dbReference type="EMBL" id="MDT9593710.1"/>
    </source>
</evidence>
<dbReference type="Gene3D" id="3.10.129.10">
    <property type="entry name" value="Hotdog Thioesterase"/>
    <property type="match status" value="1"/>
</dbReference>
<evidence type="ECO:0000313" key="3">
    <source>
        <dbReference type="Proteomes" id="UP001268542"/>
    </source>
</evidence>
<keyword evidence="3" id="KW-1185">Reference proteome</keyword>
<dbReference type="InterPro" id="IPR054485">
    <property type="entry name" value="FlK-like_dom"/>
</dbReference>
<evidence type="ECO:0000259" key="1">
    <source>
        <dbReference type="Pfam" id="PF22636"/>
    </source>
</evidence>
<dbReference type="RefSeq" id="WP_315733207.1">
    <property type="nucleotide sequence ID" value="NZ_JAVYII010000005.1"/>
</dbReference>
<comment type="caution">
    <text evidence="2">The sequence shown here is derived from an EMBL/GenBank/DDBJ whole genome shotgun (WGS) entry which is preliminary data.</text>
</comment>
<gene>
    <name evidence="2" type="ORF">RDV89_11570</name>
</gene>
<organism evidence="2 3">
    <name type="scientific">Nocardioides imazamoxiresistens</name>
    <dbReference type="NCBI Taxonomy" id="3231893"/>
    <lineage>
        <taxon>Bacteria</taxon>
        <taxon>Bacillati</taxon>
        <taxon>Actinomycetota</taxon>
        <taxon>Actinomycetes</taxon>
        <taxon>Propionibacteriales</taxon>
        <taxon>Nocardioidaceae</taxon>
        <taxon>Nocardioides</taxon>
    </lineage>
</organism>
<dbReference type="InterPro" id="IPR029069">
    <property type="entry name" value="HotDog_dom_sf"/>
</dbReference>
<name>A0ABU3PWT6_9ACTN</name>
<sequence>MSPSTGAGSTEVEARLRFTVTDDDTAEAVGSGSLPVLGTPRLLAWCEAATVAALAPGMAQGASSVGTRVELEHRAASPVGAEVEVHAAQSYVDGRLVRFTVAVREVLAAAEGENGPADQLGKVLATGEVTRVVVDAERFLRRL</sequence>
<dbReference type="PANTHER" id="PTHR36934:SF1">
    <property type="entry name" value="THIOESTERASE DOMAIN-CONTAINING PROTEIN"/>
    <property type="match status" value="1"/>
</dbReference>
<protein>
    <submittedName>
        <fullName evidence="2">Thioesterase</fullName>
    </submittedName>
</protein>
<dbReference type="Pfam" id="PF22636">
    <property type="entry name" value="FlK"/>
    <property type="match status" value="1"/>
</dbReference>
<dbReference type="InterPro" id="IPR025540">
    <property type="entry name" value="FlK"/>
</dbReference>
<dbReference type="EMBL" id="JAVYII010000005">
    <property type="protein sequence ID" value="MDT9593710.1"/>
    <property type="molecule type" value="Genomic_DNA"/>
</dbReference>
<feature type="domain" description="Fluoroacetyl-CoA-specific thioesterase-like" evidence="1">
    <location>
        <begin position="20"/>
        <end position="105"/>
    </location>
</feature>
<proteinExistence type="predicted"/>
<reference evidence="2 3" key="1">
    <citation type="submission" date="2023-08" db="EMBL/GenBank/DDBJ databases">
        <title>Nocardioides seae sp. nov., a bacterium isolated from a soil.</title>
        <authorList>
            <person name="Wang X."/>
        </authorList>
    </citation>
    <scope>NUCLEOTIDE SEQUENCE [LARGE SCALE GENOMIC DNA]</scope>
    <source>
        <strain evidence="2 3">YZH12</strain>
    </source>
</reference>
<dbReference type="Proteomes" id="UP001268542">
    <property type="component" value="Unassembled WGS sequence"/>
</dbReference>